<keyword evidence="1" id="KW-0812">Transmembrane</keyword>
<sequence length="161" mass="18402">MTSYIQLAFLSVFSSIIYHLIMKRMDLDGYDSALFLIWLHVIMIGFLTLRYWNNDPKNFVVFNKKILTDYRFILLVVLGGFMSYITHYYGYGVAFLKFRNPGYFQAIMGLELVGITVFAALLFGSDLGIKEIIGILLILLGSVIITWTEQNSSTKLSIILS</sequence>
<accession>A0A6C0ECI1</accession>
<keyword evidence="1" id="KW-0472">Membrane</keyword>
<dbReference type="EMBL" id="MN739755">
    <property type="protein sequence ID" value="QHT25085.1"/>
    <property type="molecule type" value="Genomic_DNA"/>
</dbReference>
<feature type="transmembrane region" description="Helical" evidence="1">
    <location>
        <begin position="103"/>
        <end position="123"/>
    </location>
</feature>
<protein>
    <recommendedName>
        <fullName evidence="2">EamA domain-containing protein</fullName>
    </recommendedName>
</protein>
<dbReference type="Pfam" id="PF00892">
    <property type="entry name" value="EamA"/>
    <property type="match status" value="1"/>
</dbReference>
<proteinExistence type="predicted"/>
<feature type="transmembrane region" description="Helical" evidence="1">
    <location>
        <begin position="33"/>
        <end position="52"/>
    </location>
</feature>
<feature type="transmembrane region" description="Helical" evidence="1">
    <location>
        <begin position="6"/>
        <end position="21"/>
    </location>
</feature>
<organism evidence="3">
    <name type="scientific">viral metagenome</name>
    <dbReference type="NCBI Taxonomy" id="1070528"/>
    <lineage>
        <taxon>unclassified sequences</taxon>
        <taxon>metagenomes</taxon>
        <taxon>organismal metagenomes</taxon>
    </lineage>
</organism>
<dbReference type="SUPFAM" id="SSF103481">
    <property type="entry name" value="Multidrug resistance efflux transporter EmrE"/>
    <property type="match status" value="1"/>
</dbReference>
<evidence type="ECO:0000313" key="3">
    <source>
        <dbReference type="EMBL" id="QHT25085.1"/>
    </source>
</evidence>
<reference evidence="3" key="1">
    <citation type="journal article" date="2020" name="Nature">
        <title>Giant virus diversity and host interactions through global metagenomics.</title>
        <authorList>
            <person name="Schulz F."/>
            <person name="Roux S."/>
            <person name="Paez-Espino D."/>
            <person name="Jungbluth S."/>
            <person name="Walsh D.A."/>
            <person name="Denef V.J."/>
            <person name="McMahon K.D."/>
            <person name="Konstantinidis K.T."/>
            <person name="Eloe-Fadrosh E.A."/>
            <person name="Kyrpides N.C."/>
            <person name="Woyke T."/>
        </authorList>
    </citation>
    <scope>NUCLEOTIDE SEQUENCE</scope>
    <source>
        <strain evidence="3">GVMAG-M-3300023179-150</strain>
    </source>
</reference>
<name>A0A6C0ECI1_9ZZZZ</name>
<dbReference type="GO" id="GO:0016020">
    <property type="term" value="C:membrane"/>
    <property type="evidence" value="ECO:0007669"/>
    <property type="project" value="InterPro"/>
</dbReference>
<feature type="transmembrane region" description="Helical" evidence="1">
    <location>
        <begin position="72"/>
        <end position="91"/>
    </location>
</feature>
<dbReference type="AlphaFoldDB" id="A0A6C0ECI1"/>
<evidence type="ECO:0000259" key="2">
    <source>
        <dbReference type="Pfam" id="PF00892"/>
    </source>
</evidence>
<feature type="transmembrane region" description="Helical" evidence="1">
    <location>
        <begin position="129"/>
        <end position="148"/>
    </location>
</feature>
<dbReference type="InterPro" id="IPR037185">
    <property type="entry name" value="EmrE-like"/>
</dbReference>
<evidence type="ECO:0000256" key="1">
    <source>
        <dbReference type="SAM" id="Phobius"/>
    </source>
</evidence>
<keyword evidence="1" id="KW-1133">Transmembrane helix</keyword>
<feature type="domain" description="EamA" evidence="2">
    <location>
        <begin position="4"/>
        <end position="146"/>
    </location>
</feature>
<dbReference type="InterPro" id="IPR000620">
    <property type="entry name" value="EamA_dom"/>
</dbReference>